<dbReference type="EMBL" id="CAUYUJ010001336">
    <property type="protein sequence ID" value="CAK0795418.1"/>
    <property type="molecule type" value="Genomic_DNA"/>
</dbReference>
<evidence type="ECO:0000313" key="2">
    <source>
        <dbReference type="EMBL" id="CAK0795418.1"/>
    </source>
</evidence>
<feature type="compositionally biased region" description="Low complexity" evidence="1">
    <location>
        <begin position="159"/>
        <end position="170"/>
    </location>
</feature>
<dbReference type="Proteomes" id="UP001189429">
    <property type="component" value="Unassembled WGS sequence"/>
</dbReference>
<reference evidence="2" key="1">
    <citation type="submission" date="2023-10" db="EMBL/GenBank/DDBJ databases">
        <authorList>
            <person name="Chen Y."/>
            <person name="Shah S."/>
            <person name="Dougan E. K."/>
            <person name="Thang M."/>
            <person name="Chan C."/>
        </authorList>
    </citation>
    <scope>NUCLEOTIDE SEQUENCE [LARGE SCALE GENOMIC DNA]</scope>
</reference>
<feature type="region of interest" description="Disordered" evidence="1">
    <location>
        <begin position="150"/>
        <end position="170"/>
    </location>
</feature>
<protein>
    <submittedName>
        <fullName evidence="2">Uncharacterized protein</fullName>
    </submittedName>
</protein>
<proteinExistence type="predicted"/>
<name>A0ABN9PSN9_9DINO</name>
<organism evidence="2 3">
    <name type="scientific">Prorocentrum cordatum</name>
    <dbReference type="NCBI Taxonomy" id="2364126"/>
    <lineage>
        <taxon>Eukaryota</taxon>
        <taxon>Sar</taxon>
        <taxon>Alveolata</taxon>
        <taxon>Dinophyceae</taxon>
        <taxon>Prorocentrales</taxon>
        <taxon>Prorocentraceae</taxon>
        <taxon>Prorocentrum</taxon>
    </lineage>
</organism>
<gene>
    <name evidence="2" type="ORF">PCOR1329_LOCUS5099</name>
</gene>
<keyword evidence="3" id="KW-1185">Reference proteome</keyword>
<accession>A0ABN9PSN9</accession>
<comment type="caution">
    <text evidence="2">The sequence shown here is derived from an EMBL/GenBank/DDBJ whole genome shotgun (WGS) entry which is preliminary data.</text>
</comment>
<sequence length="923" mass="99318">MLSHSTWPHLCGSSGVFVAANEKFGWSTLPKARATESSWASDLRVSPCALAISTTANACLSQTDVWRAPGVSFLLGILAVLAVQTVGKSIELEADRYFDGNGGLPAGLGGSRGQPVFRFTERPESVALQAWIDEAEIQAVELWAERGLAPLGDEPEPAGEPALALSSAAPPGGARVPSDAWSGWCCVVGEGDVKGGMVFVAVGQYGLYDMGRTGASAVLLQLARQPARRCGPSWRSRPRLCQAGPDGLPDATCTGRGREDLGDHARHGWPSCRTLRSVSEAVDRCEFEDWALAEPRTTLYVISEIAKQSGGPVQRHTTWKHENKLNDDEHSAVAHEMLSDILELACAYDQVDVSNLASMEAQARHKQFVEHKIKKKKKETVKDFDSQDCFLVTNGSEAGEWPTPAAATRPLERIMPRDLLSLPAAPARPAMGGALVAAPLRPEAALVELFGSGSLGYGPDGPTAAAPCDRGLVSRPESAGRESLLEVLPEPDRSSWAPATRLASTAAVVGLEAEDGDQLEFSIQDIADCFCQFRAPDYTAPRFGARPPRARELSAEAAEGQMLVDGARVYPFSRAARWTKQAIRELLRRGGFGGVERELAGRQLAPSVGSELVPQIARVDNEVFVSSQAGATRARVERLPWWRPRSACRCARFWSGGQAPLRRRRASGGEVEKMVGHFARAMPLNRTAPRVPRGLRFREEVAAGAACAGPLGRAEAGQASSIGQWGATRARRWTAGLAILEMWIAARKMMLDHGKRLALFGGFRRTLGPEIADYAKPEEAARLAADTYLRLNRLQAQRANQAAPALPEAGGDYRAAPAVLMSEEGPRTAEISAIAPILLGSPSRLILGQAARQAKPMERLFWRTGAAFNVALKNAAALETPAGRELAPHVARHLKPLHDQLAMDDPRVCSSFLPTPINGSRSR</sequence>
<evidence type="ECO:0000313" key="3">
    <source>
        <dbReference type="Proteomes" id="UP001189429"/>
    </source>
</evidence>
<evidence type="ECO:0000256" key="1">
    <source>
        <dbReference type="SAM" id="MobiDB-lite"/>
    </source>
</evidence>